<dbReference type="AlphaFoldDB" id="A0A444U8W5"/>
<evidence type="ECO:0000313" key="3">
    <source>
        <dbReference type="Proteomes" id="UP000289886"/>
    </source>
</evidence>
<name>A0A444U8W5_ACIRT</name>
<feature type="region of interest" description="Disordered" evidence="1">
    <location>
        <begin position="1"/>
        <end position="34"/>
    </location>
</feature>
<gene>
    <name evidence="2" type="ORF">EOD39_6896</name>
</gene>
<accession>A0A444U8W5</accession>
<keyword evidence="3" id="KW-1185">Reference proteome</keyword>
<dbReference type="EMBL" id="SCEB01215068">
    <property type="protein sequence ID" value="RXM31529.1"/>
    <property type="molecule type" value="Genomic_DNA"/>
</dbReference>
<sequence>MPQAEETSDLESDEELGERRKKRPSRFEADGDFDDQADDFQVRMLIRLDQILENQSEQMSLLRRLVTRQGSLHDMEDVLPEPVNTEQQLLALCDRISKEQTFTKQLFYSVHPDTTEDEKEQRVCPQPDRDGS</sequence>
<feature type="compositionally biased region" description="Acidic residues" evidence="1">
    <location>
        <begin position="1"/>
        <end position="16"/>
    </location>
</feature>
<comment type="caution">
    <text evidence="2">The sequence shown here is derived from an EMBL/GenBank/DDBJ whole genome shotgun (WGS) entry which is preliminary data.</text>
</comment>
<evidence type="ECO:0000256" key="1">
    <source>
        <dbReference type="SAM" id="MobiDB-lite"/>
    </source>
</evidence>
<protein>
    <submittedName>
        <fullName evidence="2">Uncharacterized protein</fullName>
    </submittedName>
</protein>
<proteinExistence type="predicted"/>
<reference evidence="2 3" key="1">
    <citation type="submission" date="2019-01" db="EMBL/GenBank/DDBJ databases">
        <title>Draft Genome and Complete Hox-Cluster Characterization of the Sterlet Sturgeon (Acipenser ruthenus).</title>
        <authorList>
            <person name="Wei Q."/>
        </authorList>
    </citation>
    <scope>NUCLEOTIDE SEQUENCE [LARGE SCALE GENOMIC DNA]</scope>
    <source>
        <strain evidence="2">WHYD16114868_AA</strain>
        <tissue evidence="2">Blood</tissue>
    </source>
</reference>
<evidence type="ECO:0000313" key="2">
    <source>
        <dbReference type="EMBL" id="RXM31529.1"/>
    </source>
</evidence>
<organism evidence="2 3">
    <name type="scientific">Acipenser ruthenus</name>
    <name type="common">Sterlet sturgeon</name>
    <dbReference type="NCBI Taxonomy" id="7906"/>
    <lineage>
        <taxon>Eukaryota</taxon>
        <taxon>Metazoa</taxon>
        <taxon>Chordata</taxon>
        <taxon>Craniata</taxon>
        <taxon>Vertebrata</taxon>
        <taxon>Euteleostomi</taxon>
        <taxon>Actinopterygii</taxon>
        <taxon>Chondrostei</taxon>
        <taxon>Acipenseriformes</taxon>
        <taxon>Acipenseridae</taxon>
        <taxon>Acipenser</taxon>
    </lineage>
</organism>
<feature type="region of interest" description="Disordered" evidence="1">
    <location>
        <begin position="112"/>
        <end position="132"/>
    </location>
</feature>
<dbReference type="Proteomes" id="UP000289886">
    <property type="component" value="Unassembled WGS sequence"/>
</dbReference>
<feature type="compositionally biased region" description="Basic and acidic residues" evidence="1">
    <location>
        <begin position="119"/>
        <end position="132"/>
    </location>
</feature>